<organism evidence="2 3">
    <name type="scientific">Micropruina glycogenica</name>
    <dbReference type="NCBI Taxonomy" id="75385"/>
    <lineage>
        <taxon>Bacteria</taxon>
        <taxon>Bacillati</taxon>
        <taxon>Actinomycetota</taxon>
        <taxon>Actinomycetes</taxon>
        <taxon>Propionibacteriales</taxon>
        <taxon>Nocardioidaceae</taxon>
        <taxon>Micropruina</taxon>
    </lineage>
</organism>
<dbReference type="PRINTS" id="PR00038">
    <property type="entry name" value="HTHLUXR"/>
</dbReference>
<name>A0A2N9JJ74_9ACTN</name>
<dbReference type="InterPro" id="IPR036388">
    <property type="entry name" value="WH-like_DNA-bd_sf"/>
</dbReference>
<dbReference type="SMART" id="SM00382">
    <property type="entry name" value="AAA"/>
    <property type="match status" value="1"/>
</dbReference>
<dbReference type="Gene3D" id="1.25.40.10">
    <property type="entry name" value="Tetratricopeptide repeat domain"/>
    <property type="match status" value="1"/>
</dbReference>
<dbReference type="Gene3D" id="1.10.10.10">
    <property type="entry name" value="Winged helix-like DNA-binding domain superfamily/Winged helix DNA-binding domain"/>
    <property type="match status" value="1"/>
</dbReference>
<dbReference type="InterPro" id="IPR041617">
    <property type="entry name" value="TPR_MalT"/>
</dbReference>
<dbReference type="GO" id="GO:0003677">
    <property type="term" value="F:DNA binding"/>
    <property type="evidence" value="ECO:0007669"/>
    <property type="project" value="InterPro"/>
</dbReference>
<dbReference type="Gene3D" id="3.40.50.300">
    <property type="entry name" value="P-loop containing nucleotide triphosphate hydrolases"/>
    <property type="match status" value="1"/>
</dbReference>
<dbReference type="GO" id="GO:0006355">
    <property type="term" value="P:regulation of DNA-templated transcription"/>
    <property type="evidence" value="ECO:0007669"/>
    <property type="project" value="InterPro"/>
</dbReference>
<evidence type="ECO:0000313" key="2">
    <source>
        <dbReference type="EMBL" id="SPD87806.1"/>
    </source>
</evidence>
<keyword evidence="3" id="KW-1185">Reference proteome</keyword>
<feature type="domain" description="HTH luxR-type" evidence="1">
    <location>
        <begin position="846"/>
        <end position="911"/>
    </location>
</feature>
<accession>A0A2N9JJ74</accession>
<dbReference type="InterPro" id="IPR016032">
    <property type="entry name" value="Sig_transdc_resp-reg_C-effctor"/>
</dbReference>
<gene>
    <name evidence="2" type="ORF">MPLG2_2776</name>
</gene>
<dbReference type="InterPro" id="IPR000792">
    <property type="entry name" value="Tscrpt_reg_LuxR_C"/>
</dbReference>
<dbReference type="AlphaFoldDB" id="A0A2N9JJ74"/>
<dbReference type="Pfam" id="PF25873">
    <property type="entry name" value="WHD_MalT"/>
    <property type="match status" value="1"/>
</dbReference>
<dbReference type="InterPro" id="IPR003593">
    <property type="entry name" value="AAA+_ATPase"/>
</dbReference>
<dbReference type="Pfam" id="PF17874">
    <property type="entry name" value="TPR_MalT"/>
    <property type="match status" value="1"/>
</dbReference>
<dbReference type="InterPro" id="IPR011990">
    <property type="entry name" value="TPR-like_helical_dom_sf"/>
</dbReference>
<protein>
    <submittedName>
        <fullName evidence="2">LuxR family transcriptional regulator, maltose regulon positive regulatory protein</fullName>
    </submittedName>
</protein>
<dbReference type="OrthoDB" id="134985at2"/>
<evidence type="ECO:0000313" key="3">
    <source>
        <dbReference type="Proteomes" id="UP000238164"/>
    </source>
</evidence>
<dbReference type="SUPFAM" id="SSF46894">
    <property type="entry name" value="C-terminal effector domain of the bipartite response regulators"/>
    <property type="match status" value="1"/>
</dbReference>
<sequence>MTVGARLRVPVPRRTLVARPRLANPFINQPLPRLVLLCAAAGSGKTTLLQQWLAQVVAEPGLSGRPAARVAWVSLDESDVDPGQFLTDLVGAVGAVDGALAARALALLADGRAEPEDVMVGLVEDLDGAAGLTVIALDDLHVMSTGQAATDAFAFLIDNLPPRVVVAATSRTDPALPLARLRARGELVEVGDADLRFNDAEAAAFFRTALGLDLQAAQIQALASRTEGWAAGLQLAGVSARAHVAEGPDAVDAFIRAFSGTHRFVLDYLVQEVLDAQPLDTRTFLLLTSVLDRLSGPLCDAVTEGPGGQRQLDRLERANVFLIALDDRGWYRYHALFAEAVRGRLAVERPDAVAGLHRRASGWYATQGLLDDALRHAAQADDPDWFADLLECAAPVFRRERRDRLLIGWLDELPDVLVRQRPLLATTRAATRISQGDLAAAAQWLDAAEAAWGGIDPARAAADLPVGVVTTRDDAHRTVPANIELFRASLAQASGDVVATERHAEAALAAAGPADHFVRGAAAGFVGLAHWARGQLGPAIETFGEVVHHLAAAGNDTDASGASVVIGAMTVANGQPAAAERLYRTALARAAGVRSSGAAVLGDLHVGLADVLREADRLQAAAEQLDQAAELGESASLPENRFRWFVVRAGLQVAVGQFEAALADLAEAERRYRPGFLPDIRPLHAARARVLIRSGRLDEARAWARDHAVVDADPTDFAREDEVLTYARLVAAERRAGRSNDREIEHVLTLTEQIVTAAERARRSGSRVEALTVRSLALAADDAPADDTLAAAVTPGVAAGYARLFLDEGAPLRELLGRLAAAGGPDGDAARGLLFDQPRAAGLALPLEKGGTLSEREAQVLRLLATDLSGPEIAARLFVSINTLRTHTKHIFTKLDVRTRRAAVSLARERGLL</sequence>
<reference evidence="2 3" key="1">
    <citation type="submission" date="2018-02" db="EMBL/GenBank/DDBJ databases">
        <authorList>
            <person name="Cohen D.B."/>
            <person name="Kent A.D."/>
        </authorList>
    </citation>
    <scope>NUCLEOTIDE SEQUENCE [LARGE SCALE GENOMIC DNA]</scope>
    <source>
        <strain evidence="2">1</strain>
    </source>
</reference>
<evidence type="ECO:0000259" key="1">
    <source>
        <dbReference type="PROSITE" id="PS50043"/>
    </source>
</evidence>
<dbReference type="SUPFAM" id="SSF48452">
    <property type="entry name" value="TPR-like"/>
    <property type="match status" value="1"/>
</dbReference>
<dbReference type="Pfam" id="PF00196">
    <property type="entry name" value="GerE"/>
    <property type="match status" value="1"/>
</dbReference>
<dbReference type="SMART" id="SM00421">
    <property type="entry name" value="HTH_LUXR"/>
    <property type="match status" value="1"/>
</dbReference>
<dbReference type="InterPro" id="IPR027417">
    <property type="entry name" value="P-loop_NTPase"/>
</dbReference>
<dbReference type="InterPro" id="IPR059106">
    <property type="entry name" value="WHD_MalT"/>
</dbReference>
<dbReference type="RefSeq" id="WP_158681178.1">
    <property type="nucleotide sequence ID" value="NZ_BAAAGO010000029.1"/>
</dbReference>
<dbReference type="EMBL" id="LT985188">
    <property type="protein sequence ID" value="SPD87806.1"/>
    <property type="molecule type" value="Genomic_DNA"/>
</dbReference>
<dbReference type="KEGG" id="mgg:MPLG2_2776"/>
<dbReference type="CDD" id="cd06170">
    <property type="entry name" value="LuxR_C_like"/>
    <property type="match status" value="1"/>
</dbReference>
<dbReference type="SUPFAM" id="SSF52540">
    <property type="entry name" value="P-loop containing nucleoside triphosphate hydrolases"/>
    <property type="match status" value="1"/>
</dbReference>
<dbReference type="PROSITE" id="PS50043">
    <property type="entry name" value="HTH_LUXR_2"/>
    <property type="match status" value="1"/>
</dbReference>
<dbReference type="Proteomes" id="UP000238164">
    <property type="component" value="Chromosome 1"/>
</dbReference>
<proteinExistence type="predicted"/>